<evidence type="ECO:0000313" key="1">
    <source>
        <dbReference type="EMBL" id="QBY29613.1"/>
    </source>
</evidence>
<organism evidence="1">
    <name type="scientific">Citrobacter rodentium</name>
    <dbReference type="NCBI Taxonomy" id="67825"/>
    <lineage>
        <taxon>Bacteria</taxon>
        <taxon>Pseudomonadati</taxon>
        <taxon>Pseudomonadota</taxon>
        <taxon>Gammaproteobacteria</taxon>
        <taxon>Enterobacterales</taxon>
        <taxon>Enterobacteriaceae</taxon>
        <taxon>Citrobacter</taxon>
    </lineage>
</organism>
<accession>A0A482PHV8</accession>
<dbReference type="Pfam" id="PF15922">
    <property type="entry name" value="YjeJ"/>
    <property type="match status" value="1"/>
</dbReference>
<sequence>MAISIKSVNTGVIRKANEFLALALKIKEPRNKESLFFLPVLELRDLLIAFESKLDEKHKLNDSERQQYEKARDKASKKMLENIPAIVEEELRNADITRRVTSVTLNSAAEGHLTFGLTLHDGSSCELLVNELQIDTMARAMVRAVENAGMRELALRITSLLDFLPLYDADCTGAERLEYDAYTQPEWKHLLFTHHLAFIYRFTDDAGEAQFSGTVVKTRVPSNSKEAEAISHRLPNFSPRLKKLAGKPCQVFIRTLTTGTAEKLTQEQCLHALHHLRVQSVSQTQNA</sequence>
<evidence type="ECO:0008006" key="2">
    <source>
        <dbReference type="Google" id="ProtNLM"/>
    </source>
</evidence>
<dbReference type="OMA" id="PLHAFYL"/>
<protein>
    <recommendedName>
        <fullName evidence="2">YjeJ family protein</fullName>
    </recommendedName>
</protein>
<name>A0A482PHV8_CITRO</name>
<proteinExistence type="predicted"/>
<reference evidence="1" key="1">
    <citation type="submission" date="2019-03" db="EMBL/GenBank/DDBJ databases">
        <title>Complete genome sequence of enteropathogenic Citrobacter rodentium strain DBS100.</title>
        <authorList>
            <person name="Popov G."/>
            <person name="Fiebig A."/>
            <person name="Shideler S."/>
            <person name="Coombes B."/>
            <person name="Savchenko A."/>
        </authorList>
    </citation>
    <scope>NUCLEOTIDE SEQUENCE</scope>
    <source>
        <strain evidence="1">DBS100</strain>
    </source>
</reference>
<dbReference type="RefSeq" id="WP_012907300.1">
    <property type="nucleotide sequence ID" value="NZ_CAJTBI010000012.1"/>
</dbReference>
<dbReference type="EMBL" id="CP038008">
    <property type="protein sequence ID" value="QBY29613.1"/>
    <property type="molecule type" value="Genomic_DNA"/>
</dbReference>
<dbReference type="AlphaFoldDB" id="A0A482PHV8"/>
<dbReference type="InterPro" id="IPR031810">
    <property type="entry name" value="YjeJ-like"/>
</dbReference>
<gene>
    <name evidence="1" type="ORF">E2R62_12645</name>
</gene>